<accession>X0SRJ0</accession>
<gene>
    <name evidence="3" type="ORF">S01H1_03466</name>
</gene>
<reference evidence="3" key="1">
    <citation type="journal article" date="2014" name="Front. Microbiol.">
        <title>High frequency of phylogenetically diverse reductive dehalogenase-homologous genes in deep subseafloor sedimentary metagenomes.</title>
        <authorList>
            <person name="Kawai M."/>
            <person name="Futagami T."/>
            <person name="Toyoda A."/>
            <person name="Takaki Y."/>
            <person name="Nishi S."/>
            <person name="Hori S."/>
            <person name="Arai W."/>
            <person name="Tsubouchi T."/>
            <person name="Morono Y."/>
            <person name="Uchiyama I."/>
            <person name="Ito T."/>
            <person name="Fujiyama A."/>
            <person name="Inagaki F."/>
            <person name="Takami H."/>
        </authorList>
    </citation>
    <scope>NUCLEOTIDE SEQUENCE</scope>
    <source>
        <strain evidence="3">Expedition CK06-06</strain>
    </source>
</reference>
<dbReference type="EMBL" id="BARS01001887">
    <property type="protein sequence ID" value="GAF77771.1"/>
    <property type="molecule type" value="Genomic_DNA"/>
</dbReference>
<name>X0SRJ0_9ZZZZ</name>
<proteinExistence type="predicted"/>
<dbReference type="InterPro" id="IPR008929">
    <property type="entry name" value="Chondroitin_lyas"/>
</dbReference>
<feature type="non-terminal residue" evidence="3">
    <location>
        <position position="494"/>
    </location>
</feature>
<comment type="caution">
    <text evidence="3">The sequence shown here is derived from an EMBL/GenBank/DDBJ whole genome shotgun (WGS) entry which is preliminary data.</text>
</comment>
<dbReference type="PANTHER" id="PTHR39210:SF1">
    <property type="entry name" value="HEPARIN-SULFATE LYASE"/>
    <property type="match status" value="1"/>
</dbReference>
<dbReference type="AlphaFoldDB" id="X0SRJ0"/>
<dbReference type="Gene3D" id="1.50.10.100">
    <property type="entry name" value="Chondroitin AC/alginate lyase"/>
    <property type="match status" value="1"/>
</dbReference>
<evidence type="ECO:0000256" key="1">
    <source>
        <dbReference type="SAM" id="MobiDB-lite"/>
    </source>
</evidence>
<evidence type="ECO:0000259" key="2">
    <source>
        <dbReference type="Pfam" id="PF16889"/>
    </source>
</evidence>
<feature type="region of interest" description="Disordered" evidence="1">
    <location>
        <begin position="1"/>
        <end position="23"/>
    </location>
</feature>
<sequence>MEPGGVEGHRYPPSEGIVPDTTGDWLTGRVAPHDLEESKRLWRQLRTSVDRATADYCAIDWHLDYKSGHRWSETTWYREIGRSTPPGVDIKVPWELARMQHVTWLAQAFGDFRRSSSLELNPQQLQDEYCHQVLDFMATNPPRFGVNWVSTMDVAIRVSNWLVAYEMFRSQGAIFAPEFEEVFGRSVYEHGDFIIRNLEYSPELRTNHYLSNVVGLLFCAAWLPDEKETRGWLPFAIQELVSEMSHQFHADGSNFEASVSYHRLSTEMMGYGAAICRALPDEKRSVLQNYDHRASAVRRLRPRDRQEYDPESRTLLPSWFEQRLQRALKLPARLTKPSGEIPQFGDNDSGRFLKLWPRFRRVPCAEVSSLYHNLSQDGIGLPGAEFYWDEAILDHSHLIAVERALFGGETDEQHESSPRSPEFYWLHSIACGETRTPRSVATRAGGDAPLSDDGPLPDTNRPNTGSRSSVDEWVEELTRSMGPPLLTRFEPVSA</sequence>
<feature type="region of interest" description="Disordered" evidence="1">
    <location>
        <begin position="436"/>
        <end position="494"/>
    </location>
</feature>
<organism evidence="3">
    <name type="scientific">marine sediment metagenome</name>
    <dbReference type="NCBI Taxonomy" id="412755"/>
    <lineage>
        <taxon>unclassified sequences</taxon>
        <taxon>metagenomes</taxon>
        <taxon>ecological metagenomes</taxon>
    </lineage>
</organism>
<dbReference type="PANTHER" id="PTHR39210">
    <property type="entry name" value="HEPARIN-SULFATE LYASE"/>
    <property type="match status" value="1"/>
</dbReference>
<evidence type="ECO:0000313" key="3">
    <source>
        <dbReference type="EMBL" id="GAF77771.1"/>
    </source>
</evidence>
<dbReference type="Pfam" id="PF16889">
    <property type="entry name" value="Hepar_II_III_N"/>
    <property type="match status" value="1"/>
</dbReference>
<protein>
    <recommendedName>
        <fullName evidence="2">Heparin-sulfate lyase N-terminal domain-containing protein</fullName>
    </recommendedName>
</protein>
<dbReference type="InterPro" id="IPR031680">
    <property type="entry name" value="Hepar_II_III_N"/>
</dbReference>
<dbReference type="SUPFAM" id="SSF48230">
    <property type="entry name" value="Chondroitin AC/alginate lyase"/>
    <property type="match status" value="1"/>
</dbReference>
<feature type="domain" description="Heparin-sulfate lyase N-terminal" evidence="2">
    <location>
        <begin position="67"/>
        <end position="267"/>
    </location>
</feature>